<dbReference type="GO" id="GO:0005886">
    <property type="term" value="C:plasma membrane"/>
    <property type="evidence" value="ECO:0007669"/>
    <property type="project" value="UniProtKB-SubCell"/>
</dbReference>
<keyword evidence="4 11" id="KW-0808">Transferase</keyword>
<comment type="similarity">
    <text evidence="8">Belongs to the glycosyltransferase 2 family. GtrB subfamily.</text>
</comment>
<evidence type="ECO:0000313" key="11">
    <source>
        <dbReference type="EMBL" id="SHF18143.1"/>
    </source>
</evidence>
<proteinExistence type="inferred from homology"/>
<dbReference type="GO" id="GO:0016757">
    <property type="term" value="F:glycosyltransferase activity"/>
    <property type="evidence" value="ECO:0007669"/>
    <property type="project" value="UniProtKB-KW"/>
</dbReference>
<gene>
    <name evidence="11" type="ORF">SAMN05443638_1521</name>
</gene>
<accession>A0A1M4ZJB6</accession>
<evidence type="ECO:0000259" key="10">
    <source>
        <dbReference type="Pfam" id="PF00535"/>
    </source>
</evidence>
<organism evidence="11 12">
    <name type="scientific">Clostridium fallax</name>
    <dbReference type="NCBI Taxonomy" id="1533"/>
    <lineage>
        <taxon>Bacteria</taxon>
        <taxon>Bacillati</taxon>
        <taxon>Bacillota</taxon>
        <taxon>Clostridia</taxon>
        <taxon>Eubacteriales</taxon>
        <taxon>Clostridiaceae</taxon>
        <taxon>Clostridium</taxon>
    </lineage>
</organism>
<dbReference type="PANTHER" id="PTHR48090">
    <property type="entry name" value="UNDECAPRENYL-PHOSPHATE 4-DEOXY-4-FORMAMIDO-L-ARABINOSE TRANSFERASE-RELATED"/>
    <property type="match status" value="1"/>
</dbReference>
<evidence type="ECO:0000256" key="1">
    <source>
        <dbReference type="ARBA" id="ARBA00004651"/>
    </source>
</evidence>
<evidence type="ECO:0000256" key="5">
    <source>
        <dbReference type="ARBA" id="ARBA00022692"/>
    </source>
</evidence>
<dbReference type="InterPro" id="IPR029044">
    <property type="entry name" value="Nucleotide-diphossugar_trans"/>
</dbReference>
<sequence>MINNYLISIIVPMYFEEEVAKECYYRLKTLMIKNNINYEFIFINDGSKDNTINILEELSKHDKNLKIIDFSRNFGHQNAVTAGIFNCSGDVAVIMDADLQDPPELILPMIKKWKEGFNVVYGKRTTRKGENFFKLLTAKYFYKFLNYMSDISIPKDTGDFRLIDRKVINEFKKMKEKNRFIRGMISWIGFKQTYIEYKRQERFAGKTKYPLKNMLKLAEDGIISFSSKPLKIITHLGSLIFSLSILLFIYIIIYKLCLKNTLSFNVIIIFILFLFTGIQLLSLGILGMYTKRIYDESQERPPYIIKKKIKKKKKKKKIEVFMIIKK</sequence>
<dbReference type="SUPFAM" id="SSF53448">
    <property type="entry name" value="Nucleotide-diphospho-sugar transferases"/>
    <property type="match status" value="1"/>
</dbReference>
<keyword evidence="5 9" id="KW-0812">Transmembrane</keyword>
<evidence type="ECO:0000256" key="3">
    <source>
        <dbReference type="ARBA" id="ARBA00022676"/>
    </source>
</evidence>
<dbReference type="AlphaFoldDB" id="A0A1M4ZJB6"/>
<keyword evidence="3 11" id="KW-0328">Glycosyltransferase</keyword>
<dbReference type="InterPro" id="IPR001173">
    <property type="entry name" value="Glyco_trans_2-like"/>
</dbReference>
<name>A0A1M4ZJB6_9CLOT</name>
<evidence type="ECO:0000256" key="9">
    <source>
        <dbReference type="SAM" id="Phobius"/>
    </source>
</evidence>
<feature type="non-terminal residue" evidence="11">
    <location>
        <position position="326"/>
    </location>
</feature>
<evidence type="ECO:0000256" key="6">
    <source>
        <dbReference type="ARBA" id="ARBA00022989"/>
    </source>
</evidence>
<evidence type="ECO:0000313" key="12">
    <source>
        <dbReference type="Proteomes" id="UP000184035"/>
    </source>
</evidence>
<evidence type="ECO:0000256" key="4">
    <source>
        <dbReference type="ARBA" id="ARBA00022679"/>
    </source>
</evidence>
<feature type="transmembrane region" description="Helical" evidence="9">
    <location>
        <begin position="232"/>
        <end position="254"/>
    </location>
</feature>
<dbReference type="CDD" id="cd04187">
    <property type="entry name" value="DPM1_like_bac"/>
    <property type="match status" value="1"/>
</dbReference>
<dbReference type="STRING" id="1533.SAMN05443638_1521"/>
<reference evidence="11 12" key="1">
    <citation type="submission" date="2016-11" db="EMBL/GenBank/DDBJ databases">
        <authorList>
            <person name="Jaros S."/>
            <person name="Januszkiewicz K."/>
            <person name="Wedrychowicz H."/>
        </authorList>
    </citation>
    <scope>NUCLEOTIDE SEQUENCE [LARGE SCALE GENOMIC DNA]</scope>
    <source>
        <strain evidence="11 12">DSM 2631</strain>
    </source>
</reference>
<dbReference type="Gene3D" id="3.90.550.10">
    <property type="entry name" value="Spore Coat Polysaccharide Biosynthesis Protein SpsA, Chain A"/>
    <property type="match status" value="1"/>
</dbReference>
<feature type="domain" description="Glycosyltransferase 2-like" evidence="10">
    <location>
        <begin position="8"/>
        <end position="170"/>
    </location>
</feature>
<evidence type="ECO:0000256" key="8">
    <source>
        <dbReference type="ARBA" id="ARBA00038152"/>
    </source>
</evidence>
<comment type="subcellular location">
    <subcellularLocation>
        <location evidence="1">Cell membrane</location>
        <topology evidence="1">Multi-pass membrane protein</topology>
    </subcellularLocation>
</comment>
<dbReference type="Pfam" id="PF00535">
    <property type="entry name" value="Glycos_transf_2"/>
    <property type="match status" value="1"/>
</dbReference>
<evidence type="ECO:0000256" key="2">
    <source>
        <dbReference type="ARBA" id="ARBA00022475"/>
    </source>
</evidence>
<keyword evidence="6 9" id="KW-1133">Transmembrane helix</keyword>
<dbReference type="Proteomes" id="UP000184035">
    <property type="component" value="Unassembled WGS sequence"/>
</dbReference>
<keyword evidence="12" id="KW-1185">Reference proteome</keyword>
<dbReference type="EMBL" id="FQVM01000052">
    <property type="protein sequence ID" value="SHF18143.1"/>
    <property type="molecule type" value="Genomic_DNA"/>
</dbReference>
<dbReference type="FunFam" id="3.90.550.10:FF:000079">
    <property type="entry name" value="Probable glycosyl transferase"/>
    <property type="match status" value="1"/>
</dbReference>
<evidence type="ECO:0000256" key="7">
    <source>
        <dbReference type="ARBA" id="ARBA00023136"/>
    </source>
</evidence>
<dbReference type="PANTHER" id="PTHR48090:SF1">
    <property type="entry name" value="PROPHAGE BACTOPRENOL GLUCOSYL TRANSFERASE HOMOLOG"/>
    <property type="match status" value="1"/>
</dbReference>
<dbReference type="InterPro" id="IPR050256">
    <property type="entry name" value="Glycosyltransferase_2"/>
</dbReference>
<feature type="transmembrane region" description="Helical" evidence="9">
    <location>
        <begin position="266"/>
        <end position="290"/>
    </location>
</feature>
<dbReference type="RefSeq" id="WP_072897872.1">
    <property type="nucleotide sequence ID" value="NZ_FQVM01000052.1"/>
</dbReference>
<keyword evidence="7 9" id="KW-0472">Membrane</keyword>
<dbReference type="OrthoDB" id="9807778at2"/>
<protein>
    <submittedName>
        <fullName evidence="11">Dolichol-phosphate mannosyltransferase</fullName>
    </submittedName>
</protein>
<keyword evidence="2" id="KW-1003">Cell membrane</keyword>